<dbReference type="GO" id="GO:0006886">
    <property type="term" value="P:intracellular protein transport"/>
    <property type="evidence" value="ECO:0007669"/>
    <property type="project" value="UniProtKB-UniRule"/>
</dbReference>
<dbReference type="GO" id="GO:0034058">
    <property type="term" value="P:endosomal vesicle fusion"/>
    <property type="evidence" value="ECO:0007669"/>
    <property type="project" value="TreeGrafter"/>
</dbReference>
<dbReference type="Proteomes" id="UP001055439">
    <property type="component" value="Chromosome 5"/>
</dbReference>
<protein>
    <submittedName>
        <fullName evidence="3">Vacuolar sorting protein 39 domain 2</fullName>
    </submittedName>
</protein>
<dbReference type="InterPro" id="IPR019453">
    <property type="entry name" value="VPS39/TGFA1_Znf"/>
</dbReference>
<reference evidence="3" key="1">
    <citation type="submission" date="2022-05" db="EMBL/GenBank/DDBJ databases">
        <title>The Musa troglodytarum L. genome provides insights into the mechanism of non-climacteric behaviour and enrichment of carotenoids.</title>
        <authorList>
            <person name="Wang J."/>
        </authorList>
    </citation>
    <scope>NUCLEOTIDE SEQUENCE</scope>
    <source>
        <tissue evidence="3">Leaf</tissue>
    </source>
</reference>
<sequence length="1056" mass="117559">MEPLRAKDRLVLEAFAEFDPAKSAGVTSAAPLTIRSLCVFAASDSKTLVYIGTGGGKIILASLDPPSTGVAPSYGTSVGSAKGAAEFLRSATIGVRQIESIHVLAEIGKVLVLSDGSVFLLDLHLLQPARKLSFLKDVTAIARRIPCSEAMSLGPLGDGVSKAEILSPSQKFFQKLGGSIRANGIGPRITESQRGGNSCFIAAAGARKLVLMELLMPGSIDVDSDSRGVSVHLKEIQDIDGVSAMAWLGNSIVLGTSDGYTLFSTTNGINTPLFMLPESSGPPRLKSLWGSKEVLLLVDNVGVVVNASGQPVGGSLIFQYAPDSITEMPSYVIVAKHGRMDLFRRKSGTCVQSVSYAKGGIGQCIVASDDQGKGEVIVVATPYKAICFHRLPAEEQIKHLLRKKKLKEAVYLLEEFESEEEMTKELLSFVHAQVGFLLLFDLHFEEAINHFLLSETMQPPEIFPFIMRDPNRWSHLVPRNRYWGLHPPPVPLEQVIDDGLMAIQRAMFLKKAGVDTAADEVFLLNPPSKADLLELAIKNIIRYLCVSRDWDLNPPVKEGVDTLLMYLYRALNLVDDMEKLASSQNYCIVEELETLLDDSRHLRTLAFLYASKGMCSKALTIWRMLAKNYSTGLWKNPASSVECDSLNSCTDLSSGQQNAANEASKLLQESSDQDLVLEHLEWIAEVDQNLAIQVLTSEKRTNQLSPEKVLSSVDPRKVEIHQRYLQWLIEDQDCDDTRFHTLYALSLARTAIETIETGLNYENCDARNQEESNISNTELGKNYGYSVRDRLQLFLQASDLYDPEEVLGVIEDSELWLEKAILYRKMGQETMVLQILAIKLEDSEAAEQYCVEIGRNDAYMELLDMYLNPEDGKEPMFKAAVRLLHNRGVLLDPLQVLEKLSPEMPLQLASDTILRMLRAREHHHCQGQIVHNLSRAINLDARMARFEERSRHVQINDESICDSCRSRLGTKLFAMYPDDSVVCYKCYRRLGESTSARGRNFKQDVIFKSGWLALSYHHIFIIRTVRSGTERSCLLITDFPDGEADSIKCWWVCSST</sequence>
<dbReference type="AlphaFoldDB" id="A0A9E7K6H4"/>
<dbReference type="EMBL" id="CP097507">
    <property type="protein sequence ID" value="URE06366.1"/>
    <property type="molecule type" value="Genomic_DNA"/>
</dbReference>
<feature type="domain" description="CNH" evidence="2">
    <location>
        <begin position="31"/>
        <end position="369"/>
    </location>
</feature>
<dbReference type="InterPro" id="IPR000547">
    <property type="entry name" value="Clathrin_H-chain/VPS_repeat"/>
</dbReference>
<evidence type="ECO:0000256" key="1">
    <source>
        <dbReference type="PROSITE-ProRule" id="PRU01006"/>
    </source>
</evidence>
<dbReference type="GO" id="GO:0006914">
    <property type="term" value="P:autophagy"/>
    <property type="evidence" value="ECO:0007669"/>
    <property type="project" value="TreeGrafter"/>
</dbReference>
<dbReference type="PANTHER" id="PTHR12894">
    <property type="entry name" value="CNH DOMAIN CONTAINING"/>
    <property type="match status" value="1"/>
</dbReference>
<evidence type="ECO:0000259" key="2">
    <source>
        <dbReference type="PROSITE" id="PS50219"/>
    </source>
</evidence>
<name>A0A9E7K6H4_9LILI</name>
<proteinExistence type="predicted"/>
<dbReference type="OrthoDB" id="10258882at2759"/>
<dbReference type="Pfam" id="PF10367">
    <property type="entry name" value="zf-Vps39_C"/>
    <property type="match status" value="1"/>
</dbReference>
<dbReference type="PANTHER" id="PTHR12894:SF43">
    <property type="entry name" value="VACUOLAR SORTING PROTEIN 3"/>
    <property type="match status" value="1"/>
</dbReference>
<dbReference type="GO" id="GO:0005737">
    <property type="term" value="C:cytoplasm"/>
    <property type="evidence" value="ECO:0007669"/>
    <property type="project" value="TreeGrafter"/>
</dbReference>
<keyword evidence="4" id="KW-1185">Reference proteome</keyword>
<dbReference type="Pfam" id="PF10366">
    <property type="entry name" value="Vps39_1"/>
    <property type="match status" value="1"/>
</dbReference>
<gene>
    <name evidence="3" type="ORF">MUK42_18525</name>
</gene>
<dbReference type="InterPro" id="IPR032914">
    <property type="entry name" value="Vam6/VPS39/TRAP1"/>
</dbReference>
<accession>A0A9E7K6H4</accession>
<dbReference type="PROSITE" id="PS50236">
    <property type="entry name" value="CHCR"/>
    <property type="match status" value="1"/>
</dbReference>
<feature type="repeat" description="CHCR" evidence="1">
    <location>
        <begin position="694"/>
        <end position="876"/>
    </location>
</feature>
<dbReference type="GO" id="GO:0016020">
    <property type="term" value="C:membrane"/>
    <property type="evidence" value="ECO:0007669"/>
    <property type="project" value="TreeGrafter"/>
</dbReference>
<dbReference type="Pfam" id="PF00780">
    <property type="entry name" value="CNH"/>
    <property type="match status" value="1"/>
</dbReference>
<dbReference type="InterPro" id="IPR001180">
    <property type="entry name" value="CNH_dom"/>
</dbReference>
<dbReference type="PROSITE" id="PS50219">
    <property type="entry name" value="CNH"/>
    <property type="match status" value="1"/>
</dbReference>
<evidence type="ECO:0000313" key="3">
    <source>
        <dbReference type="EMBL" id="URE06366.1"/>
    </source>
</evidence>
<organism evidence="3 4">
    <name type="scientific">Musa troglodytarum</name>
    <name type="common">fe'i banana</name>
    <dbReference type="NCBI Taxonomy" id="320322"/>
    <lineage>
        <taxon>Eukaryota</taxon>
        <taxon>Viridiplantae</taxon>
        <taxon>Streptophyta</taxon>
        <taxon>Embryophyta</taxon>
        <taxon>Tracheophyta</taxon>
        <taxon>Spermatophyta</taxon>
        <taxon>Magnoliopsida</taxon>
        <taxon>Liliopsida</taxon>
        <taxon>Zingiberales</taxon>
        <taxon>Musaceae</taxon>
        <taxon>Musa</taxon>
    </lineage>
</organism>
<evidence type="ECO:0000313" key="4">
    <source>
        <dbReference type="Proteomes" id="UP001055439"/>
    </source>
</evidence>
<dbReference type="InterPro" id="IPR019452">
    <property type="entry name" value="VPS39/TGF_beta_rcpt-assoc_1"/>
</dbReference>